<dbReference type="EMBL" id="VSSQ01086465">
    <property type="protein sequence ID" value="MPN33789.1"/>
    <property type="molecule type" value="Genomic_DNA"/>
</dbReference>
<proteinExistence type="predicted"/>
<reference evidence="2" key="1">
    <citation type="submission" date="2019-08" db="EMBL/GenBank/DDBJ databases">
        <authorList>
            <person name="Kucharzyk K."/>
            <person name="Murdoch R.W."/>
            <person name="Higgins S."/>
            <person name="Loffler F."/>
        </authorList>
    </citation>
    <scope>NUCLEOTIDE SEQUENCE</scope>
</reference>
<evidence type="ECO:0000313" key="2">
    <source>
        <dbReference type="EMBL" id="MPN33789.1"/>
    </source>
</evidence>
<comment type="caution">
    <text evidence="2">The sequence shown here is derived from an EMBL/GenBank/DDBJ whole genome shotgun (WGS) entry which is preliminary data.</text>
</comment>
<protein>
    <submittedName>
        <fullName evidence="2">Uncharacterized protein</fullName>
    </submittedName>
</protein>
<accession>A0A645H6S7</accession>
<dbReference type="AlphaFoldDB" id="A0A645H6S7"/>
<gene>
    <name evidence="2" type="ORF">SDC9_181281</name>
</gene>
<feature type="region of interest" description="Disordered" evidence="1">
    <location>
        <begin position="1"/>
        <end position="21"/>
    </location>
</feature>
<name>A0A645H6S7_9ZZZZ</name>
<organism evidence="2">
    <name type="scientific">bioreactor metagenome</name>
    <dbReference type="NCBI Taxonomy" id="1076179"/>
    <lineage>
        <taxon>unclassified sequences</taxon>
        <taxon>metagenomes</taxon>
        <taxon>ecological metagenomes</taxon>
    </lineage>
</organism>
<sequence>MQQRQQGFGKTREVPSANTRLVTIRITPPRIDGAEHRCRVIGIHKGTRAIIDRFAT</sequence>
<evidence type="ECO:0000256" key="1">
    <source>
        <dbReference type="SAM" id="MobiDB-lite"/>
    </source>
</evidence>